<feature type="compositionally biased region" description="Polar residues" evidence="1">
    <location>
        <begin position="226"/>
        <end position="236"/>
    </location>
</feature>
<dbReference type="EMBL" id="CAADFC020000011">
    <property type="protein sequence ID" value="VIO70578.1"/>
    <property type="molecule type" value="Genomic_DNA"/>
</dbReference>
<keyword evidence="2" id="KW-0812">Transmembrane</keyword>
<evidence type="ECO:0000259" key="4">
    <source>
        <dbReference type="Pfam" id="PF21934"/>
    </source>
</evidence>
<evidence type="ECO:0000259" key="3">
    <source>
        <dbReference type="Pfam" id="PF16697"/>
    </source>
</evidence>
<dbReference type="OrthoDB" id="8250302at2"/>
<gene>
    <name evidence="5" type="ORF">CI1B_32320</name>
</gene>
<accession>A0A508TCQ2</accession>
<organism evidence="5 6">
    <name type="scientific">Bradyrhizobium ivorense</name>
    <dbReference type="NCBI Taxonomy" id="2511166"/>
    <lineage>
        <taxon>Bacteria</taxon>
        <taxon>Pseudomonadati</taxon>
        <taxon>Pseudomonadota</taxon>
        <taxon>Alphaproteobacteria</taxon>
        <taxon>Hyphomicrobiales</taxon>
        <taxon>Nitrobacteraceae</taxon>
        <taxon>Bradyrhizobium</taxon>
    </lineage>
</organism>
<dbReference type="Pfam" id="PF21934">
    <property type="entry name" value="Yop-YscD_ppl_3rd"/>
    <property type="match status" value="1"/>
</dbReference>
<keyword evidence="6" id="KW-1185">Reference proteome</keyword>
<dbReference type="Gene3D" id="2.60.200.20">
    <property type="match status" value="1"/>
</dbReference>
<protein>
    <recommendedName>
        <fullName evidence="7">Yop proteins translocation protein D</fullName>
    </recommendedName>
</protein>
<feature type="transmembrane region" description="Helical" evidence="2">
    <location>
        <begin position="156"/>
        <end position="176"/>
    </location>
</feature>
<keyword evidence="2" id="KW-0472">Membrane</keyword>
<dbReference type="InterPro" id="IPR032030">
    <property type="entry name" value="YscD_cytoplasmic_dom"/>
</dbReference>
<feature type="domain" description="YscD cytoplasmic" evidence="3">
    <location>
        <begin position="18"/>
        <end position="108"/>
    </location>
</feature>
<feature type="domain" description="YscD-like Bon-like" evidence="4">
    <location>
        <begin position="332"/>
        <end position="383"/>
    </location>
</feature>
<evidence type="ECO:0008006" key="7">
    <source>
        <dbReference type="Google" id="ProtNLM"/>
    </source>
</evidence>
<evidence type="ECO:0000313" key="6">
    <source>
        <dbReference type="Proteomes" id="UP000328092"/>
    </source>
</evidence>
<comment type="caution">
    <text evidence="5">The sequence shown here is derived from an EMBL/GenBank/DDBJ whole genome shotgun (WGS) entry which is preliminary data.</text>
</comment>
<evidence type="ECO:0000256" key="1">
    <source>
        <dbReference type="SAM" id="MobiDB-lite"/>
    </source>
</evidence>
<evidence type="ECO:0000256" key="2">
    <source>
        <dbReference type="SAM" id="Phobius"/>
    </source>
</evidence>
<dbReference type="InterPro" id="IPR053946">
    <property type="entry name" value="YscD_ppl_3rd"/>
</dbReference>
<dbReference type="Pfam" id="PF16697">
    <property type="entry name" value="Yop-YscD_cpl"/>
    <property type="match status" value="1"/>
</dbReference>
<dbReference type="InterPro" id="IPR008984">
    <property type="entry name" value="SMAD_FHA_dom_sf"/>
</dbReference>
<proteinExistence type="predicted"/>
<dbReference type="AlphaFoldDB" id="A0A508TCQ2"/>
<dbReference type="Proteomes" id="UP000328092">
    <property type="component" value="Unassembled WGS sequence"/>
</dbReference>
<keyword evidence="2" id="KW-1133">Transmembrane helix</keyword>
<dbReference type="RefSeq" id="WP_139860338.1">
    <property type="nucleotide sequence ID" value="NZ_CAADFC020000011.1"/>
</dbReference>
<name>A0A508TCQ2_9BRAD</name>
<evidence type="ECO:0000313" key="5">
    <source>
        <dbReference type="EMBL" id="VIO70578.1"/>
    </source>
</evidence>
<feature type="region of interest" description="Disordered" evidence="1">
    <location>
        <begin position="214"/>
        <end position="239"/>
    </location>
</feature>
<dbReference type="SUPFAM" id="SSF49879">
    <property type="entry name" value="SMAD/FHA domain"/>
    <property type="match status" value="1"/>
</dbReference>
<sequence length="456" mass="49107">MPAENNVLRGEQAKLTLRVLSGPNLGAETWLGEGTWLIGSHDTDDLTFGDPELVGSHIRVVNESGKIQITAFAPGVLIKGRECTTNDPIILDPFTPIRVGRTIFSLGPVGLGFPEEETVLGREGKDASRAGSDATESTALGSRRTRLAVSWIPWRLRLGALVCGLLVIVGGAWAGIDRLHSRAFSTAPGIQPIGTQTADTRGLDIAPDVTIPSTAGGLAVEPEPGENTNKSQSGSQDPRLAAELAAKRPATAKLSDARLIDLAATILHAFDIDGRVRIEGAGELTVIGYGRSDAKVEAALRRLQQDIPGVYKTNDEVATPDRARAFLLGAASAELRRSIRITVRPDVLSVSGALASATYHEWKDVAARFEERFRPYIRLESRCELMVLPAVRGVHLGRTPFVVVENGAQLKVGDSIDHIGKIAAIDHDGLIVRVGESNLRMLYRDNPEWLTEDDQR</sequence>
<reference evidence="5" key="1">
    <citation type="submission" date="2019-02" db="EMBL/GenBank/DDBJ databases">
        <authorList>
            <person name="Pothier F.J."/>
        </authorList>
    </citation>
    <scope>NUCLEOTIDE SEQUENCE</scope>
    <source>
        <strain evidence="5">CI-1B</strain>
    </source>
</reference>